<dbReference type="InterPro" id="IPR052904">
    <property type="entry name" value="Acyl-CoA_dehydrogenase-like"/>
</dbReference>
<evidence type="ECO:0000256" key="2">
    <source>
        <dbReference type="ARBA" id="ARBA00009347"/>
    </source>
</evidence>
<feature type="domain" description="Acyl-CoA oxidase/dehydrogenase middle" evidence="7">
    <location>
        <begin position="188"/>
        <end position="285"/>
    </location>
</feature>
<evidence type="ECO:0000313" key="10">
    <source>
        <dbReference type="Proteomes" id="UP000005953"/>
    </source>
</evidence>
<dbReference type="Gene3D" id="2.40.110.20">
    <property type="match status" value="1"/>
</dbReference>
<dbReference type="InterPro" id="IPR009075">
    <property type="entry name" value="AcylCo_DH/oxidase_C"/>
</dbReference>
<protein>
    <submittedName>
        <fullName evidence="9">Acyl-CoA dehydrogenase</fullName>
    </submittedName>
</protein>
<keyword evidence="3 5" id="KW-0285">Flavoprotein</keyword>
<dbReference type="InterPro" id="IPR036250">
    <property type="entry name" value="AcylCo_DH-like_C"/>
</dbReference>
<dbReference type="EMBL" id="AAOE01000016">
    <property type="protein sequence ID" value="EAR08751.1"/>
    <property type="molecule type" value="Genomic_DNA"/>
</dbReference>
<dbReference type="SUPFAM" id="SSF56645">
    <property type="entry name" value="Acyl-CoA dehydrogenase NM domain-like"/>
    <property type="match status" value="1"/>
</dbReference>
<dbReference type="InterPro" id="IPR006091">
    <property type="entry name" value="Acyl-CoA_Oxase/DH_mid-dom"/>
</dbReference>
<dbReference type="SUPFAM" id="SSF47203">
    <property type="entry name" value="Acyl-CoA dehydrogenase C-terminal domain-like"/>
    <property type="match status" value="1"/>
</dbReference>
<dbReference type="Pfam" id="PF00441">
    <property type="entry name" value="Acyl-CoA_dh_1"/>
    <property type="match status" value="1"/>
</dbReference>
<dbReference type="HOGENOM" id="CLU_016513_0_0_6"/>
<sequence>MATFPTAERLAAETHTVENTPPLLENINLFDSDLTLLECLDRGQAGWASGQLSELGAIVGSAERLQAAMEANRVRPALATHDRYGHRIDEVTFHPGYHDFMTLSKANGLTGSPWEKAQPGAHVARAAGSYLVSQVEAGHCCPITMTFASVPTLLKQPDIADEWIPKILNRAYEPGNVPYFEKQSVTIGMAMTEKQGGSDVRANSTRAEAIDPESPKDGFELIGHKFFASAPMCDAFLVLAYTDVGLSCFLVPRWRPDGSKNPIQFLRLKDKMGNVSNASSEIELRGAFGWLIGEEGRGVANILEMVALTRFDCLVSSAAAMRQHMTQILHHTQHRAAFGKKLIDQPLMRNLLADLELEAEAATLLAFRVAQALDGQAQGHRDEGAFARLATAIGKYWVCKRQPNHAYEAMETIGGSGVMENSVMPRLYRDAPINTIWEGSGNVQCLDALRAIQRDPDSLAAVMAEIELAKGLNAHFDDHLQGLQQQLTQTEDLEFRARSLVQSLALALQASLMLRHMPTSHAHAFCDARFHAHGLTYGLLPPGTDCEAILERGRHLT</sequence>
<dbReference type="Pfam" id="PF02770">
    <property type="entry name" value="Acyl-CoA_dh_M"/>
    <property type="match status" value="1"/>
</dbReference>
<dbReference type="PROSITE" id="PS00073">
    <property type="entry name" value="ACYL_COA_DH_2"/>
    <property type="match status" value="1"/>
</dbReference>
<dbReference type="GO" id="GO:0003995">
    <property type="term" value="F:acyl-CoA dehydrogenase activity"/>
    <property type="evidence" value="ECO:0007669"/>
    <property type="project" value="InterPro"/>
</dbReference>
<dbReference type="Gene3D" id="1.20.140.10">
    <property type="entry name" value="Butyryl-CoA Dehydrogenase, subunit A, domain 3"/>
    <property type="match status" value="1"/>
</dbReference>
<evidence type="ECO:0000256" key="1">
    <source>
        <dbReference type="ARBA" id="ARBA00001974"/>
    </source>
</evidence>
<dbReference type="InterPro" id="IPR009100">
    <property type="entry name" value="AcylCoA_DH/oxidase_NM_dom_sf"/>
</dbReference>
<evidence type="ECO:0000259" key="6">
    <source>
        <dbReference type="Pfam" id="PF00441"/>
    </source>
</evidence>
<keyword evidence="5" id="KW-0560">Oxidoreductase</keyword>
<dbReference type="InterPro" id="IPR041504">
    <property type="entry name" value="AidB_N"/>
</dbReference>
<comment type="similarity">
    <text evidence="2 5">Belongs to the acyl-CoA dehydrogenase family.</text>
</comment>
<dbReference type="AlphaFoldDB" id="A4BGE5"/>
<dbReference type="Gene3D" id="6.10.250.600">
    <property type="match status" value="1"/>
</dbReference>
<evidence type="ECO:0000259" key="7">
    <source>
        <dbReference type="Pfam" id="PF02770"/>
    </source>
</evidence>
<dbReference type="InterPro" id="IPR006089">
    <property type="entry name" value="Acyl-CoA_DH_CS"/>
</dbReference>
<comment type="cofactor">
    <cofactor evidence="1 5">
        <name>FAD</name>
        <dbReference type="ChEBI" id="CHEBI:57692"/>
    </cofactor>
</comment>
<dbReference type="PANTHER" id="PTHR42707">
    <property type="entry name" value="ACYL-COA DEHYDROGENASE"/>
    <property type="match status" value="1"/>
</dbReference>
<dbReference type="STRING" id="314283.MED297_08806"/>
<organism evidence="9 10">
    <name type="scientific">Reinekea blandensis MED297</name>
    <dbReference type="NCBI Taxonomy" id="314283"/>
    <lineage>
        <taxon>Bacteria</taxon>
        <taxon>Pseudomonadati</taxon>
        <taxon>Pseudomonadota</taxon>
        <taxon>Gammaproteobacteria</taxon>
        <taxon>Oceanospirillales</taxon>
        <taxon>Saccharospirillaceae</taxon>
        <taxon>Reinekea</taxon>
    </lineage>
</organism>
<dbReference type="PANTHER" id="PTHR42707:SF3">
    <property type="entry name" value="ACYL-COA DEHYDROGENASE AIDB-RELATED"/>
    <property type="match status" value="1"/>
</dbReference>
<evidence type="ECO:0000256" key="5">
    <source>
        <dbReference type="RuleBase" id="RU362125"/>
    </source>
</evidence>
<dbReference type="Pfam" id="PF18158">
    <property type="entry name" value="AidB_N"/>
    <property type="match status" value="1"/>
</dbReference>
<evidence type="ECO:0000256" key="4">
    <source>
        <dbReference type="ARBA" id="ARBA00022827"/>
    </source>
</evidence>
<gene>
    <name evidence="9" type="ORF">MED297_08806</name>
</gene>
<dbReference type="Proteomes" id="UP000005953">
    <property type="component" value="Unassembled WGS sequence"/>
</dbReference>
<dbReference type="OrthoDB" id="9771038at2"/>
<evidence type="ECO:0000313" key="9">
    <source>
        <dbReference type="EMBL" id="EAR08751.1"/>
    </source>
</evidence>
<feature type="domain" description="Adaptive response protein AidB N-terminal" evidence="8">
    <location>
        <begin position="19"/>
        <end position="174"/>
    </location>
</feature>
<feature type="domain" description="Acyl-CoA dehydrogenase/oxidase C-terminal" evidence="6">
    <location>
        <begin position="296"/>
        <end position="451"/>
    </location>
</feature>
<dbReference type="RefSeq" id="WP_008045943.1">
    <property type="nucleotide sequence ID" value="NZ_CH724152.1"/>
</dbReference>
<evidence type="ECO:0000259" key="8">
    <source>
        <dbReference type="Pfam" id="PF18158"/>
    </source>
</evidence>
<evidence type="ECO:0000256" key="3">
    <source>
        <dbReference type="ARBA" id="ARBA00022630"/>
    </source>
</evidence>
<name>A4BGE5_9GAMM</name>
<keyword evidence="10" id="KW-1185">Reference proteome</keyword>
<comment type="caution">
    <text evidence="9">The sequence shown here is derived from an EMBL/GenBank/DDBJ whole genome shotgun (WGS) entry which is preliminary data.</text>
</comment>
<accession>A4BGE5</accession>
<keyword evidence="4 5" id="KW-0274">FAD</keyword>
<proteinExistence type="inferred from homology"/>
<reference evidence="9 10" key="1">
    <citation type="submission" date="2006-02" db="EMBL/GenBank/DDBJ databases">
        <authorList>
            <person name="Pinhassi J."/>
            <person name="Pedros-Alio C."/>
            <person name="Ferriera S."/>
            <person name="Johnson J."/>
            <person name="Kravitz S."/>
            <person name="Halpern A."/>
            <person name="Remington K."/>
            <person name="Beeson K."/>
            <person name="Tran B."/>
            <person name="Rogers Y.-H."/>
            <person name="Friedman R."/>
            <person name="Venter J.C."/>
        </authorList>
    </citation>
    <scope>NUCLEOTIDE SEQUENCE [LARGE SCALE GENOMIC DNA]</scope>
    <source>
        <strain evidence="9 10">MED297</strain>
    </source>
</reference>